<proteinExistence type="predicted"/>
<dbReference type="EMBL" id="JAXCGZ010012035">
    <property type="protein sequence ID" value="KAK7073832.1"/>
    <property type="molecule type" value="Genomic_DNA"/>
</dbReference>
<comment type="caution">
    <text evidence="1">The sequence shown here is derived from an EMBL/GenBank/DDBJ whole genome shotgun (WGS) entry which is preliminary data.</text>
</comment>
<sequence length="55" mass="6715">MPHRMRLLYHSCHCPPTRAPLQRSTERKFLELARRAPFMNFSHSWIISSYSFFFQ</sequence>
<name>A0AAN8WZJ3_HALRR</name>
<gene>
    <name evidence="1" type="ORF">SK128_019043</name>
</gene>
<feature type="non-terminal residue" evidence="1">
    <location>
        <position position="55"/>
    </location>
</feature>
<accession>A0AAN8WZJ3</accession>
<dbReference type="Proteomes" id="UP001381693">
    <property type="component" value="Unassembled WGS sequence"/>
</dbReference>
<dbReference type="AlphaFoldDB" id="A0AAN8WZJ3"/>
<evidence type="ECO:0000313" key="1">
    <source>
        <dbReference type="EMBL" id="KAK7073832.1"/>
    </source>
</evidence>
<evidence type="ECO:0000313" key="2">
    <source>
        <dbReference type="Proteomes" id="UP001381693"/>
    </source>
</evidence>
<reference evidence="1 2" key="1">
    <citation type="submission" date="2023-11" db="EMBL/GenBank/DDBJ databases">
        <title>Halocaridina rubra genome assembly.</title>
        <authorList>
            <person name="Smith C."/>
        </authorList>
    </citation>
    <scope>NUCLEOTIDE SEQUENCE [LARGE SCALE GENOMIC DNA]</scope>
    <source>
        <strain evidence="1">EP-1</strain>
        <tissue evidence="1">Whole</tissue>
    </source>
</reference>
<keyword evidence="2" id="KW-1185">Reference proteome</keyword>
<protein>
    <submittedName>
        <fullName evidence="1">Uncharacterized protein</fullName>
    </submittedName>
</protein>
<organism evidence="1 2">
    <name type="scientific">Halocaridina rubra</name>
    <name type="common">Hawaiian red shrimp</name>
    <dbReference type="NCBI Taxonomy" id="373956"/>
    <lineage>
        <taxon>Eukaryota</taxon>
        <taxon>Metazoa</taxon>
        <taxon>Ecdysozoa</taxon>
        <taxon>Arthropoda</taxon>
        <taxon>Crustacea</taxon>
        <taxon>Multicrustacea</taxon>
        <taxon>Malacostraca</taxon>
        <taxon>Eumalacostraca</taxon>
        <taxon>Eucarida</taxon>
        <taxon>Decapoda</taxon>
        <taxon>Pleocyemata</taxon>
        <taxon>Caridea</taxon>
        <taxon>Atyoidea</taxon>
        <taxon>Atyidae</taxon>
        <taxon>Halocaridina</taxon>
    </lineage>
</organism>